<keyword evidence="5" id="KW-0808">Transferase</keyword>
<dbReference type="SUPFAM" id="SSF47384">
    <property type="entry name" value="Homodimeric domain of signal transducing histidine kinase"/>
    <property type="match status" value="1"/>
</dbReference>
<dbReference type="InterPro" id="IPR003660">
    <property type="entry name" value="HAMP_dom"/>
</dbReference>
<reference evidence="14 15" key="1">
    <citation type="submission" date="2019-04" db="EMBL/GenBank/DDBJ databases">
        <title>Genome sequencing of Clostridium botulinum Groups I-IV and Clostridium butyricum.</title>
        <authorList>
            <person name="Brunt J."/>
            <person name="Van Vliet A.H.M."/>
            <person name="Stringer S.C."/>
            <person name="Carter A.T."/>
            <person name="Peck M.W."/>
        </authorList>
    </citation>
    <scope>NUCLEOTIDE SEQUENCE [LARGE SCALE GENOMIC DNA]</scope>
    <source>
        <strain evidence="14 15">IFR 18/094</strain>
    </source>
</reference>
<protein>
    <recommendedName>
        <fullName evidence="3">histidine kinase</fullName>
        <ecNumber evidence="3">2.7.13.3</ecNumber>
    </recommendedName>
</protein>
<keyword evidence="9" id="KW-0902">Two-component regulatory system</keyword>
<keyword evidence="8 11" id="KW-1133">Transmembrane helix</keyword>
<dbReference type="RefSeq" id="WP_163248784.1">
    <property type="nucleotide sequence ID" value="NZ_SXDP01000002.1"/>
</dbReference>
<dbReference type="EC" id="2.7.13.3" evidence="3"/>
<name>A0A6M0R8H0_9CLOT</name>
<keyword evidence="7 14" id="KW-0418">Kinase</keyword>
<feature type="transmembrane region" description="Helical" evidence="11">
    <location>
        <begin position="12"/>
        <end position="34"/>
    </location>
</feature>
<evidence type="ECO:0000256" key="5">
    <source>
        <dbReference type="ARBA" id="ARBA00022679"/>
    </source>
</evidence>
<sequence>MVKESTSIKNMVIKGFVIGILLSGCLTIFGVITFNKLMNMGLIRPSNYFEKKLPEVTKEIQEKGFNKNIISPGYVYAIYDKKGSFIEGSINEKEKIKIHEAINKNQYSTSLHRGILQIRIMDYKDKKIALGYTLTSSYKYPFLNKFLPNMEVIIISLPFINIAIIFYIVAQKISNRLKFSVENLIEASNRIKAQDLSFDIPKSSIKEIDLLNNAFEDMTKALENSLKKQWILEEERKTQISAITHDIKTPLMLISGHADLLLEHEKISDSEKKHINSILKANYQIENLIEAMLQCCRAENKLKAKCTYVNSEKFLNKIENQGKDLCDFKNIKFCFNKDINILEKLFLDENLMERAILNIIKNAVEYTPKHGEIKIDVFCENNKFNFIVKDTGKGFSNKDVKYCKSQFYRGDDARQRNGHYGLGLYISDTIIKLHNGKLILDNGKDIGAIVRVVI</sequence>
<evidence type="ECO:0000256" key="1">
    <source>
        <dbReference type="ARBA" id="ARBA00000085"/>
    </source>
</evidence>
<keyword evidence="10 11" id="KW-0472">Membrane</keyword>
<dbReference type="SUPFAM" id="SSF55874">
    <property type="entry name" value="ATPase domain of HSP90 chaperone/DNA topoisomerase II/histidine kinase"/>
    <property type="match status" value="1"/>
</dbReference>
<dbReference type="CDD" id="cd06225">
    <property type="entry name" value="HAMP"/>
    <property type="match status" value="1"/>
</dbReference>
<dbReference type="PANTHER" id="PTHR45528:SF8">
    <property type="entry name" value="HISTIDINE KINASE"/>
    <property type="match status" value="1"/>
</dbReference>
<evidence type="ECO:0000259" key="13">
    <source>
        <dbReference type="PROSITE" id="PS50885"/>
    </source>
</evidence>
<dbReference type="PROSITE" id="PS51257">
    <property type="entry name" value="PROKAR_LIPOPROTEIN"/>
    <property type="match status" value="1"/>
</dbReference>
<comment type="caution">
    <text evidence="14">The sequence shown here is derived from an EMBL/GenBank/DDBJ whole genome shotgun (WGS) entry which is preliminary data.</text>
</comment>
<evidence type="ECO:0000256" key="3">
    <source>
        <dbReference type="ARBA" id="ARBA00012438"/>
    </source>
</evidence>
<dbReference type="InterPro" id="IPR036890">
    <property type="entry name" value="HATPase_C_sf"/>
</dbReference>
<dbReference type="InterPro" id="IPR005467">
    <property type="entry name" value="His_kinase_dom"/>
</dbReference>
<dbReference type="InterPro" id="IPR036097">
    <property type="entry name" value="HisK_dim/P_sf"/>
</dbReference>
<organism evidence="14 15">
    <name type="scientific">Clostridium niameyense</name>
    <dbReference type="NCBI Taxonomy" id="1622073"/>
    <lineage>
        <taxon>Bacteria</taxon>
        <taxon>Bacillati</taxon>
        <taxon>Bacillota</taxon>
        <taxon>Clostridia</taxon>
        <taxon>Eubacteriales</taxon>
        <taxon>Clostridiaceae</taxon>
        <taxon>Clostridium</taxon>
    </lineage>
</organism>
<dbReference type="GO" id="GO:0000155">
    <property type="term" value="F:phosphorelay sensor kinase activity"/>
    <property type="evidence" value="ECO:0007669"/>
    <property type="project" value="InterPro"/>
</dbReference>
<evidence type="ECO:0000256" key="8">
    <source>
        <dbReference type="ARBA" id="ARBA00022989"/>
    </source>
</evidence>
<dbReference type="AlphaFoldDB" id="A0A6M0R8H0"/>
<evidence type="ECO:0000256" key="2">
    <source>
        <dbReference type="ARBA" id="ARBA00004141"/>
    </source>
</evidence>
<dbReference type="SMART" id="SM00387">
    <property type="entry name" value="HATPase_c"/>
    <property type="match status" value="1"/>
</dbReference>
<feature type="domain" description="Histidine kinase" evidence="12">
    <location>
        <begin position="242"/>
        <end position="454"/>
    </location>
</feature>
<dbReference type="Gene3D" id="3.30.565.10">
    <property type="entry name" value="Histidine kinase-like ATPase, C-terminal domain"/>
    <property type="match status" value="1"/>
</dbReference>
<feature type="transmembrane region" description="Helical" evidence="11">
    <location>
        <begin position="152"/>
        <end position="170"/>
    </location>
</feature>
<dbReference type="InterPro" id="IPR003594">
    <property type="entry name" value="HATPase_dom"/>
</dbReference>
<evidence type="ECO:0000313" key="14">
    <source>
        <dbReference type="EMBL" id="NEZ46542.1"/>
    </source>
</evidence>
<dbReference type="Gene3D" id="6.10.340.10">
    <property type="match status" value="1"/>
</dbReference>
<dbReference type="PROSITE" id="PS50109">
    <property type="entry name" value="HIS_KIN"/>
    <property type="match status" value="1"/>
</dbReference>
<proteinExistence type="predicted"/>
<dbReference type="Pfam" id="PF00512">
    <property type="entry name" value="HisKA"/>
    <property type="match status" value="1"/>
</dbReference>
<evidence type="ECO:0000256" key="10">
    <source>
        <dbReference type="ARBA" id="ARBA00023136"/>
    </source>
</evidence>
<dbReference type="InterPro" id="IPR003661">
    <property type="entry name" value="HisK_dim/P_dom"/>
</dbReference>
<keyword evidence="15" id="KW-1185">Reference proteome</keyword>
<dbReference type="InterPro" id="IPR050398">
    <property type="entry name" value="HssS/ArlS-like"/>
</dbReference>
<dbReference type="Pfam" id="PF02518">
    <property type="entry name" value="HATPase_c"/>
    <property type="match status" value="1"/>
</dbReference>
<dbReference type="EMBL" id="SXDP01000002">
    <property type="protein sequence ID" value="NEZ46542.1"/>
    <property type="molecule type" value="Genomic_DNA"/>
</dbReference>
<gene>
    <name evidence="14" type="ORF">FDF74_04845</name>
</gene>
<comment type="catalytic activity">
    <reaction evidence="1">
        <text>ATP + protein L-histidine = ADP + protein N-phospho-L-histidine.</text>
        <dbReference type="EC" id="2.7.13.3"/>
    </reaction>
</comment>
<evidence type="ECO:0000256" key="6">
    <source>
        <dbReference type="ARBA" id="ARBA00022692"/>
    </source>
</evidence>
<evidence type="ECO:0000256" key="4">
    <source>
        <dbReference type="ARBA" id="ARBA00022553"/>
    </source>
</evidence>
<keyword evidence="6 11" id="KW-0812">Transmembrane</keyword>
<evidence type="ECO:0000313" key="15">
    <source>
        <dbReference type="Proteomes" id="UP000473885"/>
    </source>
</evidence>
<dbReference type="CDD" id="cd00082">
    <property type="entry name" value="HisKA"/>
    <property type="match status" value="1"/>
</dbReference>
<evidence type="ECO:0000256" key="11">
    <source>
        <dbReference type="SAM" id="Phobius"/>
    </source>
</evidence>
<evidence type="ECO:0000256" key="9">
    <source>
        <dbReference type="ARBA" id="ARBA00023012"/>
    </source>
</evidence>
<evidence type="ECO:0000259" key="12">
    <source>
        <dbReference type="PROSITE" id="PS50109"/>
    </source>
</evidence>
<comment type="subcellular location">
    <subcellularLocation>
        <location evidence="2">Membrane</location>
        <topology evidence="2">Multi-pass membrane protein</topology>
    </subcellularLocation>
</comment>
<dbReference type="GO" id="GO:0005886">
    <property type="term" value="C:plasma membrane"/>
    <property type="evidence" value="ECO:0007669"/>
    <property type="project" value="TreeGrafter"/>
</dbReference>
<feature type="domain" description="HAMP" evidence="13">
    <location>
        <begin position="175"/>
        <end position="227"/>
    </location>
</feature>
<dbReference type="PANTHER" id="PTHR45528">
    <property type="entry name" value="SENSOR HISTIDINE KINASE CPXA"/>
    <property type="match status" value="1"/>
</dbReference>
<accession>A0A6M0R8H0</accession>
<evidence type="ECO:0000256" key="7">
    <source>
        <dbReference type="ARBA" id="ARBA00022777"/>
    </source>
</evidence>
<dbReference type="SMART" id="SM00388">
    <property type="entry name" value="HisKA"/>
    <property type="match status" value="1"/>
</dbReference>
<dbReference type="Gene3D" id="1.10.287.130">
    <property type="match status" value="1"/>
</dbReference>
<dbReference type="SMART" id="SM00304">
    <property type="entry name" value="HAMP"/>
    <property type="match status" value="1"/>
</dbReference>
<keyword evidence="4" id="KW-0597">Phosphoprotein</keyword>
<dbReference type="Proteomes" id="UP000473885">
    <property type="component" value="Unassembled WGS sequence"/>
</dbReference>
<dbReference type="PROSITE" id="PS50885">
    <property type="entry name" value="HAMP"/>
    <property type="match status" value="1"/>
</dbReference>